<dbReference type="EMBL" id="VUOC01000002">
    <property type="protein sequence ID" value="KAA2242680.1"/>
    <property type="molecule type" value="Genomic_DNA"/>
</dbReference>
<accession>A0A5B2VVH7</accession>
<gene>
    <name evidence="2" type="ORF">F0L74_09125</name>
</gene>
<evidence type="ECO:0000313" key="3">
    <source>
        <dbReference type="Proteomes" id="UP000324611"/>
    </source>
</evidence>
<feature type="transmembrane region" description="Helical" evidence="1">
    <location>
        <begin position="102"/>
        <end position="120"/>
    </location>
</feature>
<keyword evidence="3" id="KW-1185">Reference proteome</keyword>
<name>A0A5B2VVH7_9BACT</name>
<reference evidence="2 3" key="2">
    <citation type="submission" date="2019-09" db="EMBL/GenBank/DDBJ databases">
        <authorList>
            <person name="Jin C."/>
        </authorList>
    </citation>
    <scope>NUCLEOTIDE SEQUENCE [LARGE SCALE GENOMIC DNA]</scope>
    <source>
        <strain evidence="2 3">BN140078</strain>
    </source>
</reference>
<evidence type="ECO:0000313" key="2">
    <source>
        <dbReference type="EMBL" id="KAA2242680.1"/>
    </source>
</evidence>
<reference evidence="2 3" key="1">
    <citation type="submission" date="2019-09" db="EMBL/GenBank/DDBJ databases">
        <title>Chitinophaga ginsengihumi sp. nov., isolated from soil of ginseng rhizosphere.</title>
        <authorList>
            <person name="Lee J."/>
        </authorList>
    </citation>
    <scope>NUCLEOTIDE SEQUENCE [LARGE SCALE GENOMIC DNA]</scope>
    <source>
        <strain evidence="2 3">BN140078</strain>
    </source>
</reference>
<organism evidence="2 3">
    <name type="scientific">Chitinophaga agrisoli</name>
    <dbReference type="NCBI Taxonomy" id="2607653"/>
    <lineage>
        <taxon>Bacteria</taxon>
        <taxon>Pseudomonadati</taxon>
        <taxon>Bacteroidota</taxon>
        <taxon>Chitinophagia</taxon>
        <taxon>Chitinophagales</taxon>
        <taxon>Chitinophagaceae</taxon>
        <taxon>Chitinophaga</taxon>
    </lineage>
</organism>
<dbReference type="RefSeq" id="WP_149837553.1">
    <property type="nucleotide sequence ID" value="NZ_VUOC01000002.1"/>
</dbReference>
<protein>
    <submittedName>
        <fullName evidence="2">Uncharacterized protein</fullName>
    </submittedName>
</protein>
<keyword evidence="1" id="KW-0472">Membrane</keyword>
<proteinExistence type="predicted"/>
<sequence>MEKHFDIEKHLREDVEITSPSPDFSKKAMSAVMGTTIAPASRSYINKKVLYVAGVFFLLLITVPLAYSLFPANWSMTGDMLPAVALNKLEISKYFNHQTVNSLLFLNVLLGLIFLDKYLIRRPRAPHF</sequence>
<keyword evidence="1" id="KW-1133">Transmembrane helix</keyword>
<feature type="transmembrane region" description="Helical" evidence="1">
    <location>
        <begin position="49"/>
        <end position="70"/>
    </location>
</feature>
<keyword evidence="1" id="KW-0812">Transmembrane</keyword>
<comment type="caution">
    <text evidence="2">The sequence shown here is derived from an EMBL/GenBank/DDBJ whole genome shotgun (WGS) entry which is preliminary data.</text>
</comment>
<evidence type="ECO:0000256" key="1">
    <source>
        <dbReference type="SAM" id="Phobius"/>
    </source>
</evidence>
<dbReference type="AlphaFoldDB" id="A0A5B2VVH7"/>
<dbReference type="Proteomes" id="UP000324611">
    <property type="component" value="Unassembled WGS sequence"/>
</dbReference>